<keyword evidence="3 12" id="KW-1134">Transmembrane beta strand</keyword>
<evidence type="ECO:0000256" key="10">
    <source>
        <dbReference type="ARBA" id="ARBA00023136"/>
    </source>
</evidence>
<dbReference type="Gene3D" id="2.40.170.20">
    <property type="entry name" value="TonB-dependent receptor, beta-barrel domain"/>
    <property type="match status" value="1"/>
</dbReference>
<evidence type="ECO:0000256" key="13">
    <source>
        <dbReference type="PROSITE-ProRule" id="PRU10144"/>
    </source>
</evidence>
<dbReference type="InterPro" id="IPR039426">
    <property type="entry name" value="TonB-dep_rcpt-like"/>
</dbReference>
<dbReference type="InterPro" id="IPR000531">
    <property type="entry name" value="Beta-barrel_TonB"/>
</dbReference>
<evidence type="ECO:0000256" key="12">
    <source>
        <dbReference type="PROSITE-ProRule" id="PRU01360"/>
    </source>
</evidence>
<dbReference type="InterPro" id="IPR036942">
    <property type="entry name" value="Beta-barrel_TonB_sf"/>
</dbReference>
<reference evidence="19" key="1">
    <citation type="submission" date="2023-01" db="EMBL/GenBank/DDBJ databases">
        <title>The genome sequence of Kordiimonadaceae bacterium 6D33.</title>
        <authorList>
            <person name="Liu Y."/>
        </authorList>
    </citation>
    <scope>NUCLEOTIDE SEQUENCE</scope>
    <source>
        <strain evidence="19">6D33</strain>
    </source>
</reference>
<keyword evidence="7" id="KW-0408">Iron</keyword>
<evidence type="ECO:0000256" key="2">
    <source>
        <dbReference type="ARBA" id="ARBA00022448"/>
    </source>
</evidence>
<dbReference type="PROSITE" id="PS52016">
    <property type="entry name" value="TONB_DEPENDENT_REC_3"/>
    <property type="match status" value="1"/>
</dbReference>
<dbReference type="RefSeq" id="WP_289505309.1">
    <property type="nucleotide sequence ID" value="NZ_CP116805.1"/>
</dbReference>
<evidence type="ECO:0000256" key="1">
    <source>
        <dbReference type="ARBA" id="ARBA00004571"/>
    </source>
</evidence>
<dbReference type="PANTHER" id="PTHR32552:SF81">
    <property type="entry name" value="TONB-DEPENDENT OUTER MEMBRANE RECEPTOR"/>
    <property type="match status" value="1"/>
</dbReference>
<keyword evidence="2 12" id="KW-0813">Transport</keyword>
<evidence type="ECO:0000256" key="16">
    <source>
        <dbReference type="SAM" id="SignalP"/>
    </source>
</evidence>
<feature type="chain" id="PRO_5042202845" evidence="16">
    <location>
        <begin position="26"/>
        <end position="849"/>
    </location>
</feature>
<evidence type="ECO:0000256" key="3">
    <source>
        <dbReference type="ARBA" id="ARBA00022452"/>
    </source>
</evidence>
<organism evidence="19 20">
    <name type="scientific">Gimibacter soli</name>
    <dbReference type="NCBI Taxonomy" id="3024400"/>
    <lineage>
        <taxon>Bacteria</taxon>
        <taxon>Pseudomonadati</taxon>
        <taxon>Pseudomonadota</taxon>
        <taxon>Alphaproteobacteria</taxon>
        <taxon>Kordiimonadales</taxon>
        <taxon>Temperatibacteraceae</taxon>
        <taxon>Gimibacter</taxon>
    </lineage>
</organism>
<accession>A0AAE9XSL2</accession>
<keyword evidence="6 16" id="KW-0732">Signal</keyword>
<keyword evidence="19" id="KW-0675">Receptor</keyword>
<dbReference type="InterPro" id="IPR010917">
    <property type="entry name" value="TonB_rcpt_CS"/>
</dbReference>
<comment type="subcellular location">
    <subcellularLocation>
        <location evidence="1 12">Cell outer membrane</location>
        <topology evidence="1 12">Multi-pass membrane protein</topology>
    </subcellularLocation>
</comment>
<sequence>MMTRTTVARLLASSCLLGMSSAALAQEAGQSGNDFTLEEIVVTAQMRSQSVQDVPIAVTAMSENMMKMAGVDDLKELAQLAPSLQASSTNSEAQGTVIRLRGIGTQGNNAAFESAVGVFIDGIYRSRAGAALTEILDLERVEVLRGPQGTLFGRNTSAGAINIVTKQPEFEAGGYLEGTYGNYNAFDVRGSVTGPIVEDKLAFRLSSSYVQQDGWMTDTISGDDLNSKGRFQLKGQLLWTPNEDVRLRVIADYRDVDEDCCYAVPYAYRGGIAGTIINAIMPGAQTMPADPESYEAQMTSGPDRPNYQKSKDWGLATDLSWQLGEVELKWISAYREFESNRGQDIDFTGADLLYLKQLNDINMFTQELRLSGQNGRLDWVVGAFYSDEEIGVGGDLFHGADYEAFLNARTGPLIAAVFAGPTGGLVTNWSSYVNVFSGGAIPPGTGWGEGTGVYGDTWLSKNKSYSLFTHNVIELSDKLDMIFGLRFTRDEKHAESNLSTPNTPGCNFALPRLAQLPIAEAPLGAILGTDDVRRVIDVLATLGCLGITSASFDIAPEDQDLNDSEFSGVLGLSYQFDDDTMIYGNVAHGYKSGTINLDRAGTILTRPGDNTDPRNYLSPQIGAEEVDSFEIGMKKTMFDNRAQVNVALYYMDFDNFQLNTFNGSNFLPEAIEDVKTKGFEIETQARFSESFDMMLGVAYSKADYGDNLPATVNILKNDRFGTAYPEVSGLSGQQLTNAPRWVLTSGATWHKEVSDGMEFFISGNVRYQTKINTGSDLDPEKLQKGFALVNSRVGIQDVDGKWSVELWANNLFNQFYQQNAFDIPLQADDGFGAFLGQPRMYGITGRFRF</sequence>
<feature type="short sequence motif" description="TonB C-terminal box" evidence="13">
    <location>
        <begin position="832"/>
        <end position="849"/>
    </location>
</feature>
<evidence type="ECO:0000256" key="5">
    <source>
        <dbReference type="ARBA" id="ARBA00022692"/>
    </source>
</evidence>
<dbReference type="GO" id="GO:0006826">
    <property type="term" value="P:iron ion transport"/>
    <property type="evidence" value="ECO:0007669"/>
    <property type="project" value="UniProtKB-KW"/>
</dbReference>
<dbReference type="PROSITE" id="PS01156">
    <property type="entry name" value="TONB_DEPENDENT_REC_2"/>
    <property type="match status" value="1"/>
</dbReference>
<feature type="domain" description="TonB-dependent receptor plug" evidence="18">
    <location>
        <begin position="51"/>
        <end position="160"/>
    </location>
</feature>
<evidence type="ECO:0000256" key="7">
    <source>
        <dbReference type="ARBA" id="ARBA00023004"/>
    </source>
</evidence>
<keyword evidence="11 12" id="KW-0998">Cell outer membrane</keyword>
<dbReference type="EMBL" id="CP116805">
    <property type="protein sequence ID" value="WCL55489.1"/>
    <property type="molecule type" value="Genomic_DNA"/>
</dbReference>
<evidence type="ECO:0000313" key="20">
    <source>
        <dbReference type="Proteomes" id="UP001217500"/>
    </source>
</evidence>
<keyword evidence="5 12" id="KW-0812">Transmembrane</keyword>
<dbReference type="SUPFAM" id="SSF56935">
    <property type="entry name" value="Porins"/>
    <property type="match status" value="1"/>
</dbReference>
<feature type="signal peptide" evidence="16">
    <location>
        <begin position="1"/>
        <end position="25"/>
    </location>
</feature>
<evidence type="ECO:0000256" key="14">
    <source>
        <dbReference type="RuleBase" id="RU003357"/>
    </source>
</evidence>
<evidence type="ECO:0000256" key="6">
    <source>
        <dbReference type="ARBA" id="ARBA00022729"/>
    </source>
</evidence>
<comment type="similarity">
    <text evidence="12 14">Belongs to the TonB-dependent receptor family.</text>
</comment>
<evidence type="ECO:0000256" key="9">
    <source>
        <dbReference type="ARBA" id="ARBA00023077"/>
    </source>
</evidence>
<dbReference type="InterPro" id="IPR012910">
    <property type="entry name" value="Plug_dom"/>
</dbReference>
<evidence type="ECO:0000259" key="18">
    <source>
        <dbReference type="Pfam" id="PF07715"/>
    </source>
</evidence>
<keyword evidence="4" id="KW-0410">Iron transport</keyword>
<keyword evidence="8" id="KW-0406">Ion transport</keyword>
<dbReference type="Pfam" id="PF00593">
    <property type="entry name" value="TonB_dep_Rec_b-barrel"/>
    <property type="match status" value="1"/>
</dbReference>
<feature type="domain" description="TonB-dependent receptor-like beta-barrel" evidence="17">
    <location>
        <begin position="302"/>
        <end position="811"/>
    </location>
</feature>
<dbReference type="KEGG" id="gso:PH603_06915"/>
<evidence type="ECO:0000259" key="17">
    <source>
        <dbReference type="Pfam" id="PF00593"/>
    </source>
</evidence>
<evidence type="ECO:0000256" key="11">
    <source>
        <dbReference type="ARBA" id="ARBA00023237"/>
    </source>
</evidence>
<feature type="region of interest" description="Disordered" evidence="15">
    <location>
        <begin position="288"/>
        <end position="307"/>
    </location>
</feature>
<evidence type="ECO:0000313" key="19">
    <source>
        <dbReference type="EMBL" id="WCL55489.1"/>
    </source>
</evidence>
<dbReference type="Pfam" id="PF07715">
    <property type="entry name" value="Plug"/>
    <property type="match status" value="1"/>
</dbReference>
<protein>
    <submittedName>
        <fullName evidence="19">TonB-dependent receptor</fullName>
    </submittedName>
</protein>
<proteinExistence type="inferred from homology"/>
<dbReference type="AlphaFoldDB" id="A0AAE9XSL2"/>
<keyword evidence="20" id="KW-1185">Reference proteome</keyword>
<name>A0AAE9XSL2_9PROT</name>
<evidence type="ECO:0000256" key="4">
    <source>
        <dbReference type="ARBA" id="ARBA00022496"/>
    </source>
</evidence>
<keyword evidence="9 14" id="KW-0798">TonB box</keyword>
<keyword evidence="10 12" id="KW-0472">Membrane</keyword>
<evidence type="ECO:0000256" key="8">
    <source>
        <dbReference type="ARBA" id="ARBA00023065"/>
    </source>
</evidence>
<dbReference type="PANTHER" id="PTHR32552">
    <property type="entry name" value="FERRICHROME IRON RECEPTOR-RELATED"/>
    <property type="match status" value="1"/>
</dbReference>
<dbReference type="Proteomes" id="UP001217500">
    <property type="component" value="Chromosome"/>
</dbReference>
<dbReference type="GO" id="GO:0009279">
    <property type="term" value="C:cell outer membrane"/>
    <property type="evidence" value="ECO:0007669"/>
    <property type="project" value="UniProtKB-SubCell"/>
</dbReference>
<gene>
    <name evidence="19" type="ORF">PH603_06915</name>
</gene>
<evidence type="ECO:0000256" key="15">
    <source>
        <dbReference type="SAM" id="MobiDB-lite"/>
    </source>
</evidence>